<evidence type="ECO:0000313" key="2">
    <source>
        <dbReference type="EMBL" id="PNW77002.1"/>
    </source>
</evidence>
<dbReference type="ExpressionAtlas" id="A0A2K3D8Z5">
    <property type="expression patterns" value="baseline"/>
</dbReference>
<keyword evidence="3" id="KW-1185">Reference proteome</keyword>
<dbReference type="Proteomes" id="UP000006906">
    <property type="component" value="Chromosome 10"/>
</dbReference>
<gene>
    <name evidence="2" type="ORF">CHLRE_10g418350v5</name>
</gene>
<dbReference type="KEGG" id="cre:CHLRE_10g418350v5"/>
<dbReference type="InParanoid" id="A0A2K3D8Z5"/>
<dbReference type="OMA" id="WEERQLP"/>
<keyword evidence="1" id="KW-1133">Transmembrane helix</keyword>
<dbReference type="AlphaFoldDB" id="A0A2K3D8Z5"/>
<dbReference type="PaxDb" id="3055-EDP06414"/>
<dbReference type="GeneID" id="5728328"/>
<dbReference type="RefSeq" id="XP_001702635.2">
    <property type="nucleotide sequence ID" value="XM_001702583.2"/>
</dbReference>
<accession>A0A2K3D8Z5</accession>
<feature type="transmembrane region" description="Helical" evidence="1">
    <location>
        <begin position="32"/>
        <end position="51"/>
    </location>
</feature>
<dbReference type="EMBL" id="CM008971">
    <property type="protein sequence ID" value="PNW77002.1"/>
    <property type="molecule type" value="Genomic_DNA"/>
</dbReference>
<keyword evidence="1" id="KW-0472">Membrane</keyword>
<proteinExistence type="predicted"/>
<organism evidence="2 3">
    <name type="scientific">Chlamydomonas reinhardtii</name>
    <name type="common">Chlamydomonas smithii</name>
    <dbReference type="NCBI Taxonomy" id="3055"/>
    <lineage>
        <taxon>Eukaryota</taxon>
        <taxon>Viridiplantae</taxon>
        <taxon>Chlorophyta</taxon>
        <taxon>core chlorophytes</taxon>
        <taxon>Chlorophyceae</taxon>
        <taxon>CS clade</taxon>
        <taxon>Chlamydomonadales</taxon>
        <taxon>Chlamydomonadaceae</taxon>
        <taxon>Chlamydomonas</taxon>
    </lineage>
</organism>
<dbReference type="OrthoDB" id="540560at2759"/>
<sequence length="141" mass="14180">MQRMQDLETLSAVASLAWTTKSLPPLDGIPESAQFTAAGTAIFGFLLLVLLSRPGRRAVFLTVDTVLAVLLLGLLLAAVLALPAVAVYIGMRGSLLMARSLADNFPLAAALLRPLLAALGQSAAGTAAGAAAAEGATAAGP</sequence>
<feature type="transmembrane region" description="Helical" evidence="1">
    <location>
        <begin position="58"/>
        <end position="91"/>
    </location>
</feature>
<evidence type="ECO:0000313" key="3">
    <source>
        <dbReference type="Proteomes" id="UP000006906"/>
    </source>
</evidence>
<dbReference type="Gramene" id="PNW77002">
    <property type="protein sequence ID" value="PNW77002"/>
    <property type="gene ID" value="CHLRE_10g418350v5"/>
</dbReference>
<reference evidence="2 3" key="1">
    <citation type="journal article" date="2007" name="Science">
        <title>The Chlamydomonas genome reveals the evolution of key animal and plant functions.</title>
        <authorList>
            <person name="Merchant S.S."/>
            <person name="Prochnik S.E."/>
            <person name="Vallon O."/>
            <person name="Harris E.H."/>
            <person name="Karpowicz S.J."/>
            <person name="Witman G.B."/>
            <person name="Terry A."/>
            <person name="Salamov A."/>
            <person name="Fritz-Laylin L.K."/>
            <person name="Marechal-Drouard L."/>
            <person name="Marshall W.F."/>
            <person name="Qu L.H."/>
            <person name="Nelson D.R."/>
            <person name="Sanderfoot A.A."/>
            <person name="Spalding M.H."/>
            <person name="Kapitonov V.V."/>
            <person name="Ren Q."/>
            <person name="Ferris P."/>
            <person name="Lindquist E."/>
            <person name="Shapiro H."/>
            <person name="Lucas S.M."/>
            <person name="Grimwood J."/>
            <person name="Schmutz J."/>
            <person name="Cardol P."/>
            <person name="Cerutti H."/>
            <person name="Chanfreau G."/>
            <person name="Chen C.L."/>
            <person name="Cognat V."/>
            <person name="Croft M.T."/>
            <person name="Dent R."/>
            <person name="Dutcher S."/>
            <person name="Fernandez E."/>
            <person name="Fukuzawa H."/>
            <person name="Gonzalez-Ballester D."/>
            <person name="Gonzalez-Halphen D."/>
            <person name="Hallmann A."/>
            <person name="Hanikenne M."/>
            <person name="Hippler M."/>
            <person name="Inwood W."/>
            <person name="Jabbari K."/>
            <person name="Kalanon M."/>
            <person name="Kuras R."/>
            <person name="Lefebvre P.A."/>
            <person name="Lemaire S.D."/>
            <person name="Lobanov A.V."/>
            <person name="Lohr M."/>
            <person name="Manuell A."/>
            <person name="Meier I."/>
            <person name="Mets L."/>
            <person name="Mittag M."/>
            <person name="Mittelmeier T."/>
            <person name="Moroney J.V."/>
            <person name="Moseley J."/>
            <person name="Napoli C."/>
            <person name="Nedelcu A.M."/>
            <person name="Niyogi K."/>
            <person name="Novoselov S.V."/>
            <person name="Paulsen I.T."/>
            <person name="Pazour G."/>
            <person name="Purton S."/>
            <person name="Ral J.P."/>
            <person name="Riano-Pachon D.M."/>
            <person name="Riekhof W."/>
            <person name="Rymarquis L."/>
            <person name="Schroda M."/>
            <person name="Stern D."/>
            <person name="Umen J."/>
            <person name="Willows R."/>
            <person name="Wilson N."/>
            <person name="Zimmer S.L."/>
            <person name="Allmer J."/>
            <person name="Balk J."/>
            <person name="Bisova K."/>
            <person name="Chen C.J."/>
            <person name="Elias M."/>
            <person name="Gendler K."/>
            <person name="Hauser C."/>
            <person name="Lamb M.R."/>
            <person name="Ledford H."/>
            <person name="Long J.C."/>
            <person name="Minagawa J."/>
            <person name="Page M.D."/>
            <person name="Pan J."/>
            <person name="Pootakham W."/>
            <person name="Roje S."/>
            <person name="Rose A."/>
            <person name="Stahlberg E."/>
            <person name="Terauchi A.M."/>
            <person name="Yang P."/>
            <person name="Ball S."/>
            <person name="Bowler C."/>
            <person name="Dieckmann C.L."/>
            <person name="Gladyshev V.N."/>
            <person name="Green P."/>
            <person name="Jorgensen R."/>
            <person name="Mayfield S."/>
            <person name="Mueller-Roeber B."/>
            <person name="Rajamani S."/>
            <person name="Sayre R.T."/>
            <person name="Brokstein P."/>
            <person name="Dubchak I."/>
            <person name="Goodstein D."/>
            <person name="Hornick L."/>
            <person name="Huang Y.W."/>
            <person name="Jhaveri J."/>
            <person name="Luo Y."/>
            <person name="Martinez D."/>
            <person name="Ngau W.C."/>
            <person name="Otillar B."/>
            <person name="Poliakov A."/>
            <person name="Porter A."/>
            <person name="Szajkowski L."/>
            <person name="Werner G."/>
            <person name="Zhou K."/>
            <person name="Grigoriev I.V."/>
            <person name="Rokhsar D.S."/>
            <person name="Grossman A.R."/>
        </authorList>
    </citation>
    <scope>NUCLEOTIDE SEQUENCE [LARGE SCALE GENOMIC DNA]</scope>
    <source>
        <strain evidence="3">CC-503</strain>
    </source>
</reference>
<protein>
    <submittedName>
        <fullName evidence="2">Uncharacterized protein</fullName>
    </submittedName>
</protein>
<name>A0A2K3D8Z5_CHLRE</name>
<keyword evidence="1" id="KW-0812">Transmembrane</keyword>
<evidence type="ECO:0000256" key="1">
    <source>
        <dbReference type="SAM" id="Phobius"/>
    </source>
</evidence>